<evidence type="ECO:0000259" key="3">
    <source>
        <dbReference type="PROSITE" id="PS51173"/>
    </source>
</evidence>
<evidence type="ECO:0000313" key="4">
    <source>
        <dbReference type="EMBL" id="MFC4533622.1"/>
    </source>
</evidence>
<dbReference type="InterPro" id="IPR012291">
    <property type="entry name" value="CBM2_carb-bd_dom_sf"/>
</dbReference>
<feature type="compositionally biased region" description="Low complexity" evidence="1">
    <location>
        <begin position="350"/>
        <end position="365"/>
    </location>
</feature>
<comment type="caution">
    <text evidence="4">The sequence shown here is derived from an EMBL/GenBank/DDBJ whole genome shotgun (WGS) entry which is preliminary data.</text>
</comment>
<feature type="region of interest" description="Disordered" evidence="1">
    <location>
        <begin position="298"/>
        <end position="414"/>
    </location>
</feature>
<feature type="domain" description="CBM2" evidence="3">
    <location>
        <begin position="411"/>
        <end position="513"/>
    </location>
</feature>
<feature type="transmembrane region" description="Helical" evidence="2">
    <location>
        <begin position="253"/>
        <end position="272"/>
    </location>
</feature>
<dbReference type="InterPro" id="IPR008965">
    <property type="entry name" value="CBM2/CBM3_carb-bd_dom_sf"/>
</dbReference>
<proteinExistence type="predicted"/>
<gene>
    <name evidence="4" type="ORF">ACFO60_22875</name>
</gene>
<keyword evidence="5" id="KW-1185">Reference proteome</keyword>
<feature type="compositionally biased region" description="Acidic residues" evidence="1">
    <location>
        <begin position="384"/>
        <end position="396"/>
    </location>
</feature>
<name>A0ABV9CLJ6_9ACTN</name>
<reference evidence="5" key="1">
    <citation type="journal article" date="2019" name="Int. J. Syst. Evol. Microbiol.">
        <title>The Global Catalogue of Microorganisms (GCM) 10K type strain sequencing project: providing services to taxonomists for standard genome sequencing and annotation.</title>
        <authorList>
            <consortium name="The Broad Institute Genomics Platform"/>
            <consortium name="The Broad Institute Genome Sequencing Center for Infectious Disease"/>
            <person name="Wu L."/>
            <person name="Ma J."/>
        </authorList>
    </citation>
    <scope>NUCLEOTIDE SEQUENCE [LARGE SCALE GENOMIC DNA]</scope>
    <source>
        <strain evidence="5">CGMCC 4.7132</strain>
    </source>
</reference>
<accession>A0ABV9CLJ6</accession>
<protein>
    <recommendedName>
        <fullName evidence="3">CBM2 domain-containing protein</fullName>
    </recommendedName>
</protein>
<sequence length="526" mass="54170">MGRGRHTSSRGRGSEPEGPDEREPSGWHDDERGTEEWLNTAEYAWPVPRTHHEAVPPPTTGDPWPAQQAAGEPRLSAWDAAPSPALPTAWDVEPAPARQAAEEPRLSAWDAEPAPARPSAWDAAPSPVWPSAWGQDPVSARSGGAGDDFPHASATVPEQDLPRAGTGPDPEHDFRRAGAGLDSEPDLLRVGAGPGFEGDLSRVGAGPDLEPDLLRVDLEPQAERDTSRAGHGVGGRRGRGGHDRPKTWRGRRLAALSAAAVVTAVVTAVIGVKLTAGQVNLVTTPDCPKGQVCAAIASGKPPQQDLSPDQTGATDAPSPSGEESAAPASATPGSPARDSAVPTAVPSTGASRPPARRTAAPSTRPTPDRTRTTPTARPAPPSDDTADPTPEPEDTDTTTPETDPLADESDPLIARGRVAVDFGVSEETSAGYTGRLTITNTGSALDGWSVRVPVGGQVTGADGADWTQEGDVLVLSSTGTLGEDEQVVVSFTADGGSAVPDTCELAGGTCRLQAAGDLTSQVEPGR</sequence>
<feature type="compositionally biased region" description="Low complexity" evidence="1">
    <location>
        <begin position="316"/>
        <end position="336"/>
    </location>
</feature>
<keyword evidence="2" id="KW-0812">Transmembrane</keyword>
<feature type="compositionally biased region" description="Basic and acidic residues" evidence="1">
    <location>
        <begin position="12"/>
        <end position="35"/>
    </location>
</feature>
<feature type="compositionally biased region" description="Polar residues" evidence="1">
    <location>
        <begin position="304"/>
        <end position="313"/>
    </location>
</feature>
<dbReference type="Proteomes" id="UP001596004">
    <property type="component" value="Unassembled WGS sequence"/>
</dbReference>
<evidence type="ECO:0000313" key="5">
    <source>
        <dbReference type="Proteomes" id="UP001596004"/>
    </source>
</evidence>
<dbReference type="EMBL" id="JBHSFP010000016">
    <property type="protein sequence ID" value="MFC4533622.1"/>
    <property type="molecule type" value="Genomic_DNA"/>
</dbReference>
<dbReference type="RefSeq" id="WP_380843255.1">
    <property type="nucleotide sequence ID" value="NZ_JBHSFP010000016.1"/>
</dbReference>
<dbReference type="SMART" id="SM00637">
    <property type="entry name" value="CBD_II"/>
    <property type="match status" value="1"/>
</dbReference>
<organism evidence="4 5">
    <name type="scientific">Sphaerisporangium dianthi</name>
    <dbReference type="NCBI Taxonomy" id="1436120"/>
    <lineage>
        <taxon>Bacteria</taxon>
        <taxon>Bacillati</taxon>
        <taxon>Actinomycetota</taxon>
        <taxon>Actinomycetes</taxon>
        <taxon>Streptosporangiales</taxon>
        <taxon>Streptosporangiaceae</taxon>
        <taxon>Sphaerisporangium</taxon>
    </lineage>
</organism>
<dbReference type="SUPFAM" id="SSF49384">
    <property type="entry name" value="Carbohydrate-binding domain"/>
    <property type="match status" value="1"/>
</dbReference>
<keyword evidence="2" id="KW-1133">Transmembrane helix</keyword>
<keyword evidence="2" id="KW-0472">Membrane</keyword>
<evidence type="ECO:0000256" key="1">
    <source>
        <dbReference type="SAM" id="MobiDB-lite"/>
    </source>
</evidence>
<dbReference type="PROSITE" id="PS51173">
    <property type="entry name" value="CBM2"/>
    <property type="match status" value="1"/>
</dbReference>
<evidence type="ECO:0000256" key="2">
    <source>
        <dbReference type="SAM" id="Phobius"/>
    </source>
</evidence>
<feature type="compositionally biased region" description="Basic and acidic residues" evidence="1">
    <location>
        <begin position="212"/>
        <end position="228"/>
    </location>
</feature>
<dbReference type="InterPro" id="IPR001919">
    <property type="entry name" value="CBD2"/>
</dbReference>
<dbReference type="Gene3D" id="2.60.40.290">
    <property type="match status" value="1"/>
</dbReference>
<feature type="region of interest" description="Disordered" evidence="1">
    <location>
        <begin position="1"/>
        <end position="248"/>
    </location>
</feature>